<dbReference type="InterPro" id="IPR034660">
    <property type="entry name" value="DinB/YfiT-like"/>
</dbReference>
<keyword evidence="3" id="KW-1185">Reference proteome</keyword>
<dbReference type="Gene3D" id="1.20.120.450">
    <property type="entry name" value="dinb family like domain"/>
    <property type="match status" value="1"/>
</dbReference>
<proteinExistence type="predicted"/>
<dbReference type="PATRIC" id="fig|1555112.3.peg.2035"/>
<accession>A0A0K2SLF9</accession>
<dbReference type="STRING" id="1555112.LIP_2001"/>
<dbReference type="Proteomes" id="UP000065807">
    <property type="component" value="Chromosome"/>
</dbReference>
<name>A0A0K2SLF9_LIMPI</name>
<dbReference type="OrthoDB" id="9798830at2"/>
<protein>
    <submittedName>
        <fullName evidence="2">ABC transporter</fullName>
    </submittedName>
</protein>
<dbReference type="RefSeq" id="WP_068137263.1">
    <property type="nucleotide sequence ID" value="NZ_AP014924.1"/>
</dbReference>
<sequence length="160" mass="17731">MERDGALRDHVLYLLRGGGAHLSFDEAVADLPPELRGRRPEGVPHTPWRLLEHIRIAQRDILDFIRDPAYVSPDWPEGYWPEGDAPPGGGAWDASVEAFRQDLKAVQDLVSDPATDLFAPIPHGDGQTVLREALLVADHNAYHLGQLVVVRRALGAWPRA</sequence>
<organism evidence="2 3">
    <name type="scientific">Limnochorda pilosa</name>
    <dbReference type="NCBI Taxonomy" id="1555112"/>
    <lineage>
        <taxon>Bacteria</taxon>
        <taxon>Bacillati</taxon>
        <taxon>Bacillota</taxon>
        <taxon>Limnochordia</taxon>
        <taxon>Limnochordales</taxon>
        <taxon>Limnochordaceae</taxon>
        <taxon>Limnochorda</taxon>
    </lineage>
</organism>
<dbReference type="SUPFAM" id="SSF109854">
    <property type="entry name" value="DinB/YfiT-like putative metalloenzymes"/>
    <property type="match status" value="1"/>
</dbReference>
<feature type="domain" description="DinB-like" evidence="1">
    <location>
        <begin position="24"/>
        <end position="147"/>
    </location>
</feature>
<evidence type="ECO:0000313" key="2">
    <source>
        <dbReference type="EMBL" id="BAS27842.1"/>
    </source>
</evidence>
<reference evidence="3" key="1">
    <citation type="submission" date="2015-07" db="EMBL/GenBank/DDBJ databases">
        <title>Complete genome sequence and phylogenetic analysis of Limnochorda pilosa.</title>
        <authorList>
            <person name="Watanabe M."/>
            <person name="Kojima H."/>
            <person name="Fukui M."/>
        </authorList>
    </citation>
    <scope>NUCLEOTIDE SEQUENCE [LARGE SCALE GENOMIC DNA]</scope>
    <source>
        <strain evidence="3">HC45</strain>
    </source>
</reference>
<evidence type="ECO:0000259" key="1">
    <source>
        <dbReference type="Pfam" id="PF12867"/>
    </source>
</evidence>
<evidence type="ECO:0000313" key="3">
    <source>
        <dbReference type="Proteomes" id="UP000065807"/>
    </source>
</evidence>
<reference evidence="3" key="2">
    <citation type="journal article" date="2016" name="Int. J. Syst. Evol. Microbiol.">
        <title>Complete genome sequence and cell structure of Limnochorda pilosa, a Gram-negative spore-former within the phylum Firmicutes.</title>
        <authorList>
            <person name="Watanabe M."/>
            <person name="Kojima H."/>
            <person name="Fukui M."/>
        </authorList>
    </citation>
    <scope>NUCLEOTIDE SEQUENCE [LARGE SCALE GENOMIC DNA]</scope>
    <source>
        <strain evidence="3">HC45</strain>
    </source>
</reference>
<dbReference type="KEGG" id="lpil:LIP_2001"/>
<dbReference type="Pfam" id="PF12867">
    <property type="entry name" value="DinB_2"/>
    <property type="match status" value="1"/>
</dbReference>
<dbReference type="AlphaFoldDB" id="A0A0K2SLF9"/>
<dbReference type="InterPro" id="IPR024775">
    <property type="entry name" value="DinB-like"/>
</dbReference>
<dbReference type="EMBL" id="AP014924">
    <property type="protein sequence ID" value="BAS27842.1"/>
    <property type="molecule type" value="Genomic_DNA"/>
</dbReference>
<gene>
    <name evidence="2" type="ORF">LIP_2001</name>
</gene>